<proteinExistence type="predicted"/>
<dbReference type="AlphaFoldDB" id="A0A0P7P223"/>
<name>A0A0P7P223_ECOLX</name>
<dbReference type="Proteomes" id="UP000050556">
    <property type="component" value="Unassembled WGS sequence"/>
</dbReference>
<comment type="caution">
    <text evidence="1">The sequence shown here is derived from an EMBL/GenBank/DDBJ whole genome shotgun (WGS) entry which is preliminary data.</text>
</comment>
<dbReference type="EMBL" id="LDYI01000118">
    <property type="protein sequence ID" value="KPO09348.1"/>
    <property type="molecule type" value="Genomic_DNA"/>
</dbReference>
<evidence type="ECO:0000313" key="2">
    <source>
        <dbReference type="Proteomes" id="UP000050556"/>
    </source>
</evidence>
<dbReference type="PATRIC" id="fig|562.7813.peg.2016"/>
<reference evidence="1 2" key="1">
    <citation type="journal article" date="2015" name="Front. Microbiol.">
        <title>Genetic determinants of heat resistance in Escherichia coli.</title>
        <authorList>
            <person name="Mercer R.G."/>
            <person name="Zheng J."/>
            <person name="Garcia-Hernandez R."/>
            <person name="Ruan L."/>
            <person name="Ganzle M.G."/>
            <person name="McMullen L.M."/>
        </authorList>
    </citation>
    <scope>NUCLEOTIDE SEQUENCE [LARGE SCALE GENOMIC DNA]</scope>
    <source>
        <strain evidence="1 2">AW1.3</strain>
    </source>
</reference>
<sequence length="65" mass="6928">MGALYALVLTITMTNGDYQDAVVGIIDNQQQCEAAASEQMGVTNCYPVEGIIHADETPAGYDAKF</sequence>
<gene>
    <name evidence="1" type="ORF">ACU57_17485</name>
</gene>
<evidence type="ECO:0000313" key="1">
    <source>
        <dbReference type="EMBL" id="KPO09348.1"/>
    </source>
</evidence>
<organism evidence="1 2">
    <name type="scientific">Escherichia coli</name>
    <dbReference type="NCBI Taxonomy" id="562"/>
    <lineage>
        <taxon>Bacteria</taxon>
        <taxon>Pseudomonadati</taxon>
        <taxon>Pseudomonadota</taxon>
        <taxon>Gammaproteobacteria</taxon>
        <taxon>Enterobacterales</taxon>
        <taxon>Enterobacteriaceae</taxon>
        <taxon>Escherichia</taxon>
    </lineage>
</organism>
<dbReference type="RefSeq" id="WP_016243549.1">
    <property type="nucleotide sequence ID" value="NZ_AP018395.1"/>
</dbReference>
<dbReference type="InterPro" id="IPR009954">
    <property type="entry name" value="DUF1482"/>
</dbReference>
<accession>A0A0P7P223</accession>
<dbReference type="Pfam" id="PF07358">
    <property type="entry name" value="DUF1482"/>
    <property type="match status" value="1"/>
</dbReference>
<protein>
    <recommendedName>
        <fullName evidence="3">DUF1482 family protein</fullName>
    </recommendedName>
</protein>
<evidence type="ECO:0008006" key="3">
    <source>
        <dbReference type="Google" id="ProtNLM"/>
    </source>
</evidence>